<organism evidence="1 2">
    <name type="scientific">Caerostris extrusa</name>
    <name type="common">Bark spider</name>
    <name type="synonym">Caerostris bankana</name>
    <dbReference type="NCBI Taxonomy" id="172846"/>
    <lineage>
        <taxon>Eukaryota</taxon>
        <taxon>Metazoa</taxon>
        <taxon>Ecdysozoa</taxon>
        <taxon>Arthropoda</taxon>
        <taxon>Chelicerata</taxon>
        <taxon>Arachnida</taxon>
        <taxon>Araneae</taxon>
        <taxon>Araneomorphae</taxon>
        <taxon>Entelegynae</taxon>
        <taxon>Araneoidea</taxon>
        <taxon>Araneidae</taxon>
        <taxon>Caerostris</taxon>
    </lineage>
</organism>
<evidence type="ECO:0000313" key="1">
    <source>
        <dbReference type="EMBL" id="GIY23581.1"/>
    </source>
</evidence>
<comment type="caution">
    <text evidence="1">The sequence shown here is derived from an EMBL/GenBank/DDBJ whole genome shotgun (WGS) entry which is preliminary data.</text>
</comment>
<dbReference type="Proteomes" id="UP001054945">
    <property type="component" value="Unassembled WGS sequence"/>
</dbReference>
<keyword evidence="2" id="KW-1185">Reference proteome</keyword>
<reference evidence="1 2" key="1">
    <citation type="submission" date="2021-06" db="EMBL/GenBank/DDBJ databases">
        <title>Caerostris extrusa draft genome.</title>
        <authorList>
            <person name="Kono N."/>
            <person name="Arakawa K."/>
        </authorList>
    </citation>
    <scope>NUCLEOTIDE SEQUENCE [LARGE SCALE GENOMIC DNA]</scope>
</reference>
<protein>
    <submittedName>
        <fullName evidence="1">Uncharacterized protein</fullName>
    </submittedName>
</protein>
<proteinExistence type="predicted"/>
<accession>A0AAV4RRM8</accession>
<dbReference type="EMBL" id="BPLR01008293">
    <property type="protein sequence ID" value="GIY23581.1"/>
    <property type="molecule type" value="Genomic_DNA"/>
</dbReference>
<gene>
    <name evidence="1" type="ORF">CEXT_570131</name>
</gene>
<name>A0AAV4RRM8_CAEEX</name>
<dbReference type="AlphaFoldDB" id="A0AAV4RRM8"/>
<evidence type="ECO:0000313" key="2">
    <source>
        <dbReference type="Proteomes" id="UP001054945"/>
    </source>
</evidence>
<sequence length="106" mass="12774">MSTYHSFHNYRYPNFYCVPNAQLHTQRNRTHLGAFLENNFIFGIFPEMSAFMVEETEYILNSECCCMFAFYTSSSLLVRCWSFKTWLQAVWFRDCIFVSLFKLEVR</sequence>